<dbReference type="Proteomes" id="UP001362999">
    <property type="component" value="Unassembled WGS sequence"/>
</dbReference>
<keyword evidence="2" id="KW-1185">Reference proteome</keyword>
<organism evidence="1 2">
    <name type="scientific">Favolaschia claudopus</name>
    <dbReference type="NCBI Taxonomy" id="2862362"/>
    <lineage>
        <taxon>Eukaryota</taxon>
        <taxon>Fungi</taxon>
        <taxon>Dikarya</taxon>
        <taxon>Basidiomycota</taxon>
        <taxon>Agaricomycotina</taxon>
        <taxon>Agaricomycetes</taxon>
        <taxon>Agaricomycetidae</taxon>
        <taxon>Agaricales</taxon>
        <taxon>Marasmiineae</taxon>
        <taxon>Mycenaceae</taxon>
        <taxon>Favolaschia</taxon>
    </lineage>
</organism>
<evidence type="ECO:0000313" key="2">
    <source>
        <dbReference type="Proteomes" id="UP001362999"/>
    </source>
</evidence>
<name>A0AAV9ZWW0_9AGAR</name>
<sequence>MDSPSDDDSTGPRLAFELERIIFEEAARSCFQDVPTLMLTAWRVKHWVEPFLYRVVLSTKRKHETSSYGYLCAISSQNRAAKMLMTWSPLSSFAPVLSIFTFLDSLAMPIPRFFLGLMTLHNLQRLTIDLKSVFVNQDIDFKSPVFHHLTHLELLGCDSDDYPEALAGLDAVPHLTHIAFNLVEKSAIVHDLIRGYTRLRCIIFMDIGQSNIRPHSADDRFVALRQTQFVDDWLRGATTGEDYWSLAERFIAAKRAGQWSSHYSITADEFSWQS</sequence>
<protein>
    <submittedName>
        <fullName evidence="1">Uncharacterized protein</fullName>
    </submittedName>
</protein>
<gene>
    <name evidence="1" type="ORF">R3P38DRAFT_3074637</name>
</gene>
<reference evidence="1 2" key="1">
    <citation type="journal article" date="2024" name="J Genomics">
        <title>Draft genome sequencing and assembly of Favolaschia claudopus CIRM-BRFM 2984 isolated from oak limbs.</title>
        <authorList>
            <person name="Navarro D."/>
            <person name="Drula E."/>
            <person name="Chaduli D."/>
            <person name="Cazenave R."/>
            <person name="Ahrendt S."/>
            <person name="Wang J."/>
            <person name="Lipzen A."/>
            <person name="Daum C."/>
            <person name="Barry K."/>
            <person name="Grigoriev I.V."/>
            <person name="Favel A."/>
            <person name="Rosso M.N."/>
            <person name="Martin F."/>
        </authorList>
    </citation>
    <scope>NUCLEOTIDE SEQUENCE [LARGE SCALE GENOMIC DNA]</scope>
    <source>
        <strain evidence="1 2">CIRM-BRFM 2984</strain>
    </source>
</reference>
<dbReference type="EMBL" id="JAWWNJ010000101">
    <property type="protein sequence ID" value="KAK6995713.1"/>
    <property type="molecule type" value="Genomic_DNA"/>
</dbReference>
<comment type="caution">
    <text evidence="1">The sequence shown here is derived from an EMBL/GenBank/DDBJ whole genome shotgun (WGS) entry which is preliminary data.</text>
</comment>
<evidence type="ECO:0000313" key="1">
    <source>
        <dbReference type="EMBL" id="KAK6995713.1"/>
    </source>
</evidence>
<proteinExistence type="predicted"/>
<dbReference type="AlphaFoldDB" id="A0AAV9ZWW0"/>
<accession>A0AAV9ZWW0</accession>